<dbReference type="EMBL" id="CADEAL010004421">
    <property type="protein sequence ID" value="CAB1459208.1"/>
    <property type="molecule type" value="Genomic_DNA"/>
</dbReference>
<evidence type="ECO:0000256" key="1">
    <source>
        <dbReference type="SAM" id="MobiDB-lite"/>
    </source>
</evidence>
<proteinExistence type="predicted"/>
<dbReference type="Proteomes" id="UP001153269">
    <property type="component" value="Unassembled WGS sequence"/>
</dbReference>
<accession>A0A9N7Z8G0</accession>
<protein>
    <submittedName>
        <fullName evidence="2">Uncharacterized protein</fullName>
    </submittedName>
</protein>
<dbReference type="AlphaFoldDB" id="A0A9N7Z8G0"/>
<sequence length="151" mass="16673">MKVPVSGRHLLPERNQVQEPGPGTRSRNQESSGPRLAATHTAACHNVDAKRRNDEVAQTCTQLHEDTSVRMSSIFFGFAGRCKQSGARRFDARELLSSTFCSLSVRAEAVLQVGSERALDYYPSCRATRGGGAREEEVLERRRCGCRSLSC</sequence>
<evidence type="ECO:0000313" key="2">
    <source>
        <dbReference type="EMBL" id="CAB1459208.1"/>
    </source>
</evidence>
<keyword evidence="3" id="KW-1185">Reference proteome</keyword>
<reference evidence="2" key="1">
    <citation type="submission" date="2020-03" db="EMBL/GenBank/DDBJ databases">
        <authorList>
            <person name="Weist P."/>
        </authorList>
    </citation>
    <scope>NUCLEOTIDE SEQUENCE</scope>
</reference>
<comment type="caution">
    <text evidence="2">The sequence shown here is derived from an EMBL/GenBank/DDBJ whole genome shotgun (WGS) entry which is preliminary data.</text>
</comment>
<feature type="region of interest" description="Disordered" evidence="1">
    <location>
        <begin position="1"/>
        <end position="37"/>
    </location>
</feature>
<gene>
    <name evidence="2" type="ORF">PLEPLA_LOCUS47045</name>
</gene>
<organism evidence="2 3">
    <name type="scientific">Pleuronectes platessa</name>
    <name type="common">European plaice</name>
    <dbReference type="NCBI Taxonomy" id="8262"/>
    <lineage>
        <taxon>Eukaryota</taxon>
        <taxon>Metazoa</taxon>
        <taxon>Chordata</taxon>
        <taxon>Craniata</taxon>
        <taxon>Vertebrata</taxon>
        <taxon>Euteleostomi</taxon>
        <taxon>Actinopterygii</taxon>
        <taxon>Neopterygii</taxon>
        <taxon>Teleostei</taxon>
        <taxon>Neoteleostei</taxon>
        <taxon>Acanthomorphata</taxon>
        <taxon>Carangaria</taxon>
        <taxon>Pleuronectiformes</taxon>
        <taxon>Pleuronectoidei</taxon>
        <taxon>Pleuronectidae</taxon>
        <taxon>Pleuronectes</taxon>
    </lineage>
</organism>
<name>A0A9N7Z8G0_PLEPL</name>
<evidence type="ECO:0000313" key="3">
    <source>
        <dbReference type="Proteomes" id="UP001153269"/>
    </source>
</evidence>